<dbReference type="PANTHER" id="PTHR37833:SF1">
    <property type="entry name" value="SIGNAL PEPTIDE PROTEIN"/>
    <property type="match status" value="1"/>
</dbReference>
<dbReference type="InterPro" id="IPR013783">
    <property type="entry name" value="Ig-like_fold"/>
</dbReference>
<gene>
    <name evidence="1" type="ORF">CLV31_11245</name>
</gene>
<sequence length="357" mass="40573">MLSFLCFLTVSGYFARAQETPVPKIVWKINRIDIGTVLEEQGIQTVAFEFTYNQDSVFFIQEIIPECGCTSFEYTKDTLKMGESGQVKISFDPSSAAGFFSKLIVVRGPGVLDSLFLDGTAIPYPSNLPRAYPVKIGNLGFRMRKVNMGDVFDNEPKVKFIEFFNFGDELLEKRKLSVDAPSFIQLEQVQEFVRPNERGLLKLIYDSRPRKDLGFFEDSVTIGWEESAAKAITLEVMADLFNYFPPIPKDQLNEVAQLYIQQKEVDLREISAKSIVRRTVTISNRGKKPLEIRKIQGNCECLTIEASKSTLEPGESMDLRLVFDPIGRKGIDQRNIYIFTNDPLNPVQLIVMKSRIE</sequence>
<dbReference type="Proteomes" id="UP000248917">
    <property type="component" value="Unassembled WGS sequence"/>
</dbReference>
<evidence type="ECO:0000313" key="1">
    <source>
        <dbReference type="EMBL" id="PZV80278.1"/>
    </source>
</evidence>
<keyword evidence="2" id="KW-1185">Reference proteome</keyword>
<dbReference type="AlphaFoldDB" id="A0A326RLP5"/>
<dbReference type="EMBL" id="QKTX01000012">
    <property type="protein sequence ID" value="PZV80278.1"/>
    <property type="molecule type" value="Genomic_DNA"/>
</dbReference>
<comment type="caution">
    <text evidence="1">The sequence shown here is derived from an EMBL/GenBank/DDBJ whole genome shotgun (WGS) entry which is preliminary data.</text>
</comment>
<name>A0A326RLP5_9BACT</name>
<reference evidence="1 2" key="1">
    <citation type="submission" date="2018-06" db="EMBL/GenBank/DDBJ databases">
        <title>Genomic Encyclopedia of Archaeal and Bacterial Type Strains, Phase II (KMG-II): from individual species to whole genera.</title>
        <authorList>
            <person name="Goeker M."/>
        </authorList>
    </citation>
    <scope>NUCLEOTIDE SEQUENCE [LARGE SCALE GENOMIC DNA]</scope>
    <source>
        <strain evidence="1 2">T4</strain>
    </source>
</reference>
<proteinExistence type="predicted"/>
<dbReference type="Gene3D" id="2.60.40.10">
    <property type="entry name" value="Immunoglobulins"/>
    <property type="match status" value="2"/>
</dbReference>
<organism evidence="1 2">
    <name type="scientific">Algoriphagus aquaeductus</name>
    <dbReference type="NCBI Taxonomy" id="475299"/>
    <lineage>
        <taxon>Bacteria</taxon>
        <taxon>Pseudomonadati</taxon>
        <taxon>Bacteroidota</taxon>
        <taxon>Cytophagia</taxon>
        <taxon>Cytophagales</taxon>
        <taxon>Cyclobacteriaceae</taxon>
        <taxon>Algoriphagus</taxon>
    </lineage>
</organism>
<dbReference type="InterPro" id="IPR011467">
    <property type="entry name" value="DUF1573"/>
</dbReference>
<evidence type="ECO:0000313" key="2">
    <source>
        <dbReference type="Proteomes" id="UP000248917"/>
    </source>
</evidence>
<protein>
    <submittedName>
        <fullName evidence="1">Uncharacterized protein DUF1573</fullName>
    </submittedName>
</protein>
<dbReference type="PANTHER" id="PTHR37833">
    <property type="entry name" value="LIPOPROTEIN-RELATED"/>
    <property type="match status" value="1"/>
</dbReference>
<dbReference type="Pfam" id="PF07610">
    <property type="entry name" value="DUF1573"/>
    <property type="match status" value="2"/>
</dbReference>
<accession>A0A326RLP5</accession>